<dbReference type="AlphaFoldDB" id="A0A0A7PH92"/>
<dbReference type="STRING" id="1515612.SKP52_12965"/>
<protein>
    <submittedName>
        <fullName evidence="1">Uncharacterized protein</fullName>
    </submittedName>
</protein>
<dbReference type="KEGG" id="sphk:SKP52_12965"/>
<accession>A0A0A7PH92</accession>
<dbReference type="EMBL" id="CP009122">
    <property type="protein sequence ID" value="AJA09481.1"/>
    <property type="molecule type" value="Genomic_DNA"/>
</dbReference>
<evidence type="ECO:0000313" key="2">
    <source>
        <dbReference type="Proteomes" id="UP000030907"/>
    </source>
</evidence>
<keyword evidence="2" id="KW-1185">Reference proteome</keyword>
<proteinExistence type="predicted"/>
<dbReference type="OrthoDB" id="7509486at2"/>
<gene>
    <name evidence="1" type="ORF">SKP52_12965</name>
</gene>
<reference evidence="1 2" key="1">
    <citation type="journal article" date="2015" name="Int. J. Syst. Evol. Microbiol.">
        <title>Description of Sphingopyxis fribergensis sp. nov. - a soil bacterium with the ability to degrade styrene and phenylacetic acid.</title>
        <authorList>
            <person name="Oelschlagel M."/>
            <person name="Ruckert C."/>
            <person name="Kalinowski J."/>
            <person name="Schmidt G."/>
            <person name="Schlomann M."/>
            <person name="Tischler D."/>
        </authorList>
    </citation>
    <scope>NUCLEOTIDE SEQUENCE [LARGE SCALE GENOMIC DNA]</scope>
    <source>
        <strain evidence="1 2">Kp5.2</strain>
    </source>
</reference>
<name>A0A0A7PH92_9SPHN</name>
<organism evidence="1 2">
    <name type="scientific">Sphingopyxis fribergensis</name>
    <dbReference type="NCBI Taxonomy" id="1515612"/>
    <lineage>
        <taxon>Bacteria</taxon>
        <taxon>Pseudomonadati</taxon>
        <taxon>Pseudomonadota</taxon>
        <taxon>Alphaproteobacteria</taxon>
        <taxon>Sphingomonadales</taxon>
        <taxon>Sphingomonadaceae</taxon>
        <taxon>Sphingopyxis</taxon>
    </lineage>
</organism>
<dbReference type="Proteomes" id="UP000030907">
    <property type="component" value="Chromosome"/>
</dbReference>
<evidence type="ECO:0000313" key="1">
    <source>
        <dbReference type="EMBL" id="AJA09481.1"/>
    </source>
</evidence>
<dbReference type="RefSeq" id="WP_039575235.1">
    <property type="nucleotide sequence ID" value="NZ_CP009122.1"/>
</dbReference>
<dbReference type="HOGENOM" id="CLU_2510975_0_0_5"/>
<sequence>MDDIPVLGAMNLIEAHEASDVSAINGIVSLANILRKRGLLSDAEASAMYESMSLPLGLPKYAENPDVQDLQSNLDRLFAVVMQPR</sequence>